<reference evidence="1" key="1">
    <citation type="submission" date="2019-09" db="EMBL/GenBank/DDBJ databases">
        <authorList>
            <person name="Cremers G."/>
        </authorList>
    </citation>
    <scope>NUCLEOTIDE SEQUENCE [LARGE SCALE GENOMIC DNA]</scope>
    <source>
        <strain evidence="1">3B</strain>
    </source>
</reference>
<protein>
    <submittedName>
        <fullName evidence="1">Uncharacterized protein</fullName>
    </submittedName>
</protein>
<sequence>MRGWYTQTSQREEISLLRRNARFDWILRGKKRRSVFILIQRMGMSHDPLDELLQSWREKGRLPARFQREVWERLALRSREAVPPVRPHRGAWTMLIVASAVAFLLATGQARRWEEKRWTELKAQYFQTVDPQALAAAQRTP</sequence>
<keyword evidence="2" id="KW-1185">Reference proteome</keyword>
<proteinExistence type="predicted"/>
<gene>
    <name evidence="1" type="ORF">MAMC_00810</name>
</gene>
<accession>A0A5E6MJY2</accession>
<evidence type="ECO:0000313" key="2">
    <source>
        <dbReference type="Proteomes" id="UP000381693"/>
    </source>
</evidence>
<dbReference type="AlphaFoldDB" id="A0A5E6MJY2"/>
<comment type="caution">
    <text evidence="1">The sequence shown here is derived from an EMBL/GenBank/DDBJ whole genome shotgun (WGS) entry which is preliminary data.</text>
</comment>
<dbReference type="Proteomes" id="UP000381693">
    <property type="component" value="Unassembled WGS sequence"/>
</dbReference>
<evidence type="ECO:0000313" key="1">
    <source>
        <dbReference type="EMBL" id="VVM05823.1"/>
    </source>
</evidence>
<organism evidence="1 2">
    <name type="scientific">Methylacidimicrobium cyclopophantes</name>
    <dbReference type="NCBI Taxonomy" id="1041766"/>
    <lineage>
        <taxon>Bacteria</taxon>
        <taxon>Pseudomonadati</taxon>
        <taxon>Verrucomicrobiota</taxon>
        <taxon>Methylacidimicrobium</taxon>
    </lineage>
</organism>
<dbReference type="EMBL" id="CABFUZ020000098">
    <property type="protein sequence ID" value="VVM05823.1"/>
    <property type="molecule type" value="Genomic_DNA"/>
</dbReference>
<name>A0A5E6MJY2_9BACT</name>